<dbReference type="Gene3D" id="3.40.1280.10">
    <property type="match status" value="1"/>
</dbReference>
<comment type="function">
    <text evidence="9">Specifically methylates the N3 position of the uracil ring of uridine 1498 (m3U1498) in 16S rRNA. Acts on the fully assembled 30S ribosomal subunit.</text>
</comment>
<comment type="subcellular location">
    <subcellularLocation>
        <location evidence="1">Cytoplasm</location>
    </subcellularLocation>
</comment>
<proteinExistence type="inferred from homology"/>
<dbReference type="EC" id="2.1.1.193" evidence="3"/>
<dbReference type="CDD" id="cd18084">
    <property type="entry name" value="RsmE-like"/>
    <property type="match status" value="1"/>
</dbReference>
<dbReference type="InterPro" id="IPR029026">
    <property type="entry name" value="tRNA_m1G_MTases_N"/>
</dbReference>
<evidence type="ECO:0000256" key="8">
    <source>
        <dbReference type="ARBA" id="ARBA00022691"/>
    </source>
</evidence>
<dbReference type="NCBIfam" id="TIGR00046">
    <property type="entry name" value="RsmE family RNA methyltransferase"/>
    <property type="match status" value="1"/>
</dbReference>
<dbReference type="InterPro" id="IPR006700">
    <property type="entry name" value="RsmE"/>
</dbReference>
<dbReference type="InterPro" id="IPR046886">
    <property type="entry name" value="RsmE_MTase_dom"/>
</dbReference>
<keyword evidence="8" id="KW-0949">S-adenosyl-L-methionine</keyword>
<dbReference type="InterPro" id="IPR046887">
    <property type="entry name" value="RsmE_PUA-like"/>
</dbReference>
<keyword evidence="7 13" id="KW-0808">Transferase</keyword>
<dbReference type="GO" id="GO:0005737">
    <property type="term" value="C:cytoplasm"/>
    <property type="evidence" value="ECO:0007669"/>
    <property type="project" value="UniProtKB-SubCell"/>
</dbReference>
<accession>A0A644WV68</accession>
<evidence type="ECO:0000256" key="5">
    <source>
        <dbReference type="ARBA" id="ARBA00022552"/>
    </source>
</evidence>
<evidence type="ECO:0000313" key="13">
    <source>
        <dbReference type="EMBL" id="MPM05983.1"/>
    </source>
</evidence>
<dbReference type="AlphaFoldDB" id="A0A644WV68"/>
<dbReference type="GO" id="GO:0070475">
    <property type="term" value="P:rRNA base methylation"/>
    <property type="evidence" value="ECO:0007669"/>
    <property type="project" value="TreeGrafter"/>
</dbReference>
<dbReference type="InterPro" id="IPR029028">
    <property type="entry name" value="Alpha/beta_knot_MTases"/>
</dbReference>
<keyword evidence="4" id="KW-0963">Cytoplasm</keyword>
<evidence type="ECO:0000259" key="12">
    <source>
        <dbReference type="Pfam" id="PF20260"/>
    </source>
</evidence>
<feature type="domain" description="Ribosomal RNA small subunit methyltransferase E methyltransferase" evidence="11">
    <location>
        <begin position="71"/>
        <end position="231"/>
    </location>
</feature>
<dbReference type="PANTHER" id="PTHR30027">
    <property type="entry name" value="RIBOSOMAL RNA SMALL SUBUNIT METHYLTRANSFERASE E"/>
    <property type="match status" value="1"/>
</dbReference>
<evidence type="ECO:0000256" key="7">
    <source>
        <dbReference type="ARBA" id="ARBA00022679"/>
    </source>
</evidence>
<comment type="similarity">
    <text evidence="2">Belongs to the RNA methyltransferase RsmE family.</text>
</comment>
<comment type="caution">
    <text evidence="13">The sequence shown here is derived from an EMBL/GenBank/DDBJ whole genome shotgun (WGS) entry which is preliminary data.</text>
</comment>
<dbReference type="Pfam" id="PF20260">
    <property type="entry name" value="PUA_4"/>
    <property type="match status" value="1"/>
</dbReference>
<dbReference type="NCBIfam" id="NF008692">
    <property type="entry name" value="PRK11713.1-5"/>
    <property type="match status" value="1"/>
</dbReference>
<evidence type="ECO:0000256" key="9">
    <source>
        <dbReference type="ARBA" id="ARBA00025699"/>
    </source>
</evidence>
<dbReference type="GO" id="GO:0070042">
    <property type="term" value="F:rRNA (uridine-N3-)-methyltransferase activity"/>
    <property type="evidence" value="ECO:0007669"/>
    <property type="project" value="TreeGrafter"/>
</dbReference>
<evidence type="ECO:0000256" key="3">
    <source>
        <dbReference type="ARBA" id="ARBA00012328"/>
    </source>
</evidence>
<gene>
    <name evidence="13" type="primary">rsmE_15</name>
    <name evidence="13" type="ORF">SDC9_52278</name>
</gene>
<evidence type="ECO:0000256" key="10">
    <source>
        <dbReference type="ARBA" id="ARBA00047944"/>
    </source>
</evidence>
<dbReference type="PANTHER" id="PTHR30027:SF3">
    <property type="entry name" value="16S RRNA (URACIL(1498)-N(3))-METHYLTRANSFERASE"/>
    <property type="match status" value="1"/>
</dbReference>
<feature type="domain" description="Ribosomal RNA small subunit methyltransferase E PUA-like" evidence="12">
    <location>
        <begin position="16"/>
        <end position="61"/>
    </location>
</feature>
<evidence type="ECO:0000256" key="6">
    <source>
        <dbReference type="ARBA" id="ARBA00022603"/>
    </source>
</evidence>
<organism evidence="13">
    <name type="scientific">bioreactor metagenome</name>
    <dbReference type="NCBI Taxonomy" id="1076179"/>
    <lineage>
        <taxon>unclassified sequences</taxon>
        <taxon>metagenomes</taxon>
        <taxon>ecological metagenomes</taxon>
    </lineage>
</organism>
<comment type="catalytic activity">
    <reaction evidence="10">
        <text>uridine(1498) in 16S rRNA + S-adenosyl-L-methionine = N(3)-methyluridine(1498) in 16S rRNA + S-adenosyl-L-homocysteine + H(+)</text>
        <dbReference type="Rhea" id="RHEA:42920"/>
        <dbReference type="Rhea" id="RHEA-COMP:10283"/>
        <dbReference type="Rhea" id="RHEA-COMP:10284"/>
        <dbReference type="ChEBI" id="CHEBI:15378"/>
        <dbReference type="ChEBI" id="CHEBI:57856"/>
        <dbReference type="ChEBI" id="CHEBI:59789"/>
        <dbReference type="ChEBI" id="CHEBI:65315"/>
        <dbReference type="ChEBI" id="CHEBI:74502"/>
        <dbReference type="EC" id="2.1.1.193"/>
    </reaction>
</comment>
<dbReference type="SUPFAM" id="SSF75217">
    <property type="entry name" value="alpha/beta knot"/>
    <property type="match status" value="1"/>
</dbReference>
<dbReference type="EMBL" id="VSSQ01001185">
    <property type="protein sequence ID" value="MPM05983.1"/>
    <property type="molecule type" value="Genomic_DNA"/>
</dbReference>
<dbReference type="SUPFAM" id="SSF88697">
    <property type="entry name" value="PUA domain-like"/>
    <property type="match status" value="1"/>
</dbReference>
<keyword evidence="6 13" id="KW-0489">Methyltransferase</keyword>
<sequence>MRRFFCDNIQGNSAVITGDDAHHIARVLRMRVGDALSLCDGAGREFDAAITAVTQSEIVCEVGNAHESGAESPCKVTLFQCLPKTGKFETIVQKCTELGVFAVVPVFSSRCVVVPDKDFDKKRERYQRVALEAAKQSRRAAVPDVLPLMKIVSIGPKQFDLFLVAYEEEETRSLKAALKQAGSFTTIGLLIGPEGGLTQEEVDRLTQNGAVSVSLGRRILRTETAGMAMLAQTLYEVEP</sequence>
<keyword evidence="5" id="KW-0698">rRNA processing</keyword>
<evidence type="ECO:0000256" key="2">
    <source>
        <dbReference type="ARBA" id="ARBA00005528"/>
    </source>
</evidence>
<protein>
    <recommendedName>
        <fullName evidence="3">16S rRNA (uracil(1498)-N(3))-methyltransferase</fullName>
        <ecNumber evidence="3">2.1.1.193</ecNumber>
    </recommendedName>
</protein>
<dbReference type="InterPro" id="IPR015947">
    <property type="entry name" value="PUA-like_sf"/>
</dbReference>
<evidence type="ECO:0000259" key="11">
    <source>
        <dbReference type="Pfam" id="PF04452"/>
    </source>
</evidence>
<name>A0A644WV68_9ZZZZ</name>
<dbReference type="Pfam" id="PF04452">
    <property type="entry name" value="Methyltrans_RNA"/>
    <property type="match status" value="1"/>
</dbReference>
<evidence type="ECO:0000256" key="1">
    <source>
        <dbReference type="ARBA" id="ARBA00004496"/>
    </source>
</evidence>
<reference evidence="13" key="1">
    <citation type="submission" date="2019-08" db="EMBL/GenBank/DDBJ databases">
        <authorList>
            <person name="Kucharzyk K."/>
            <person name="Murdoch R.W."/>
            <person name="Higgins S."/>
            <person name="Loffler F."/>
        </authorList>
    </citation>
    <scope>NUCLEOTIDE SEQUENCE</scope>
</reference>
<dbReference type="PIRSF" id="PIRSF015601">
    <property type="entry name" value="MTase_slr0722"/>
    <property type="match status" value="1"/>
</dbReference>
<evidence type="ECO:0000256" key="4">
    <source>
        <dbReference type="ARBA" id="ARBA00022490"/>
    </source>
</evidence>